<reference evidence="3" key="1">
    <citation type="submission" date="2017-02" db="UniProtKB">
        <authorList>
            <consortium name="WormBaseParasite"/>
        </authorList>
    </citation>
    <scope>IDENTIFICATION</scope>
</reference>
<dbReference type="EMBL" id="UYYF01001995">
    <property type="protein sequence ID" value="VDN00254.1"/>
    <property type="molecule type" value="Genomic_DNA"/>
</dbReference>
<dbReference type="AlphaFoldDB" id="A0A0N5CTS1"/>
<protein>
    <submittedName>
        <fullName evidence="3">Glycosyltransferase</fullName>
    </submittedName>
</protein>
<dbReference type="Proteomes" id="UP000276776">
    <property type="component" value="Unassembled WGS sequence"/>
</dbReference>
<sequence length="119" mass="13433">MLSADPCPKRRSIPSYQAPVSQDNPVFALVRVPQDNPYEVRDGLVCKLQSRTLPFAADRIVCIDSGVEDPRDEDSSPRIRWLLHSLSLPSQFAEGVLDHRCQGFSADGATKQSRKRRRR</sequence>
<organism evidence="3">
    <name type="scientific">Thelazia callipaeda</name>
    <name type="common">Oriental eyeworm</name>
    <name type="synonym">Parasitic nematode</name>
    <dbReference type="NCBI Taxonomy" id="103827"/>
    <lineage>
        <taxon>Eukaryota</taxon>
        <taxon>Metazoa</taxon>
        <taxon>Ecdysozoa</taxon>
        <taxon>Nematoda</taxon>
        <taxon>Chromadorea</taxon>
        <taxon>Rhabditida</taxon>
        <taxon>Spirurina</taxon>
        <taxon>Spiruromorpha</taxon>
        <taxon>Thelazioidea</taxon>
        <taxon>Thelaziidae</taxon>
        <taxon>Thelazia</taxon>
    </lineage>
</organism>
<keyword evidence="2" id="KW-1185">Reference proteome</keyword>
<name>A0A0N5CTS1_THECL</name>
<evidence type="ECO:0000313" key="2">
    <source>
        <dbReference type="Proteomes" id="UP000276776"/>
    </source>
</evidence>
<proteinExistence type="predicted"/>
<dbReference type="WBParaSite" id="TCLT_0000363201-mRNA-1">
    <property type="protein sequence ID" value="TCLT_0000363201-mRNA-1"/>
    <property type="gene ID" value="TCLT_0000363201"/>
</dbReference>
<evidence type="ECO:0000313" key="3">
    <source>
        <dbReference type="WBParaSite" id="TCLT_0000363201-mRNA-1"/>
    </source>
</evidence>
<reference evidence="1 2" key="2">
    <citation type="submission" date="2018-11" db="EMBL/GenBank/DDBJ databases">
        <authorList>
            <consortium name="Pathogen Informatics"/>
        </authorList>
    </citation>
    <scope>NUCLEOTIDE SEQUENCE [LARGE SCALE GENOMIC DNA]</scope>
</reference>
<gene>
    <name evidence="1" type="ORF">TCLT_LOCUS3622</name>
</gene>
<evidence type="ECO:0000313" key="1">
    <source>
        <dbReference type="EMBL" id="VDN00254.1"/>
    </source>
</evidence>
<accession>A0A0N5CTS1</accession>